<feature type="transmembrane region" description="Helical" evidence="1">
    <location>
        <begin position="28"/>
        <end position="49"/>
    </location>
</feature>
<proteinExistence type="predicted"/>
<evidence type="ECO:0008006" key="3">
    <source>
        <dbReference type="Google" id="ProtNLM"/>
    </source>
</evidence>
<feature type="transmembrane region" description="Helical" evidence="1">
    <location>
        <begin position="56"/>
        <end position="77"/>
    </location>
</feature>
<keyword evidence="1" id="KW-1133">Transmembrane helix</keyword>
<protein>
    <recommendedName>
        <fullName evidence="3">Transmembrane protein</fullName>
    </recommendedName>
</protein>
<reference evidence="2" key="1">
    <citation type="submission" date="2021-01" db="EMBL/GenBank/DDBJ databases">
        <authorList>
            <person name="Corre E."/>
            <person name="Pelletier E."/>
            <person name="Niang G."/>
            <person name="Scheremetjew M."/>
            <person name="Finn R."/>
            <person name="Kale V."/>
            <person name="Holt S."/>
            <person name="Cochrane G."/>
            <person name="Meng A."/>
            <person name="Brown T."/>
            <person name="Cohen L."/>
        </authorList>
    </citation>
    <scope>NUCLEOTIDE SEQUENCE</scope>
    <source>
        <strain evidence="2">Pop2</strain>
    </source>
</reference>
<accession>A0A7S1ZPT5</accession>
<keyword evidence="1" id="KW-0472">Membrane</keyword>
<dbReference type="EMBL" id="HBGN01029087">
    <property type="protein sequence ID" value="CAD9345265.1"/>
    <property type="molecule type" value="Transcribed_RNA"/>
</dbReference>
<organism evidence="2">
    <name type="scientific">Ditylum brightwellii</name>
    <dbReference type="NCBI Taxonomy" id="49249"/>
    <lineage>
        <taxon>Eukaryota</taxon>
        <taxon>Sar</taxon>
        <taxon>Stramenopiles</taxon>
        <taxon>Ochrophyta</taxon>
        <taxon>Bacillariophyta</taxon>
        <taxon>Mediophyceae</taxon>
        <taxon>Lithodesmiophycidae</taxon>
        <taxon>Lithodesmiales</taxon>
        <taxon>Lithodesmiaceae</taxon>
        <taxon>Ditylum</taxon>
    </lineage>
</organism>
<gene>
    <name evidence="2" type="ORF">DBRI1063_LOCUS18760</name>
</gene>
<evidence type="ECO:0000313" key="2">
    <source>
        <dbReference type="EMBL" id="CAD9345265.1"/>
    </source>
</evidence>
<sequence>MRLLIQKDAHPPYSIVIHKSYVPTLSPFLLSAYAIVLFVVLLQLLASFLHPHLKMMMLVVVVTVVVVVAVIDAAVVVTAVIDVGVVGVVVAAVAAVAALM</sequence>
<evidence type="ECO:0000256" key="1">
    <source>
        <dbReference type="SAM" id="Phobius"/>
    </source>
</evidence>
<keyword evidence="1" id="KW-0812">Transmembrane</keyword>
<dbReference type="AlphaFoldDB" id="A0A7S1ZPT5"/>
<name>A0A7S1ZPT5_9STRA</name>
<feature type="transmembrane region" description="Helical" evidence="1">
    <location>
        <begin position="83"/>
        <end position="99"/>
    </location>
</feature>